<gene>
    <name evidence="2" type="ORF">FPFC_020010</name>
</gene>
<keyword evidence="3" id="KW-1185">Reference proteome</keyword>
<dbReference type="SUPFAM" id="SSF52058">
    <property type="entry name" value="L domain-like"/>
    <property type="match status" value="1"/>
</dbReference>
<keyword evidence="1" id="KW-1133">Transmembrane helix</keyword>
<sequence>MKSVVLFQRDRENKFTRKVGSTWLMFSLTTCFISGMIIEGGQDVNAATGQSVSVDNSSLGQTLESGVNGTASWSFDSETGTLTFGAGQLSEPIYRMSGITSDSITKIVFSNGISFPYDSNNLMANLHNLTSISGLNQVDISNTRVMWAMFLGDSKLTDLSGVENWDMSNIVDIGGFFQGTGIQNIDLSKWNTSNMTSMWGAFAHTNVRTLTSIQNWDVSKVQVMDHMFDGTADLLNIDLSNWKIQSVHVMNDLFANSGVKQIDGLNNWNVSTVTNANELFLNTYNLSSLDIHSWNLDNATTNGLFTNIGNGDTFILNVGANRFSNSFNDMGPYVLQAVDTSIGGTIADPKGQYFSGTSLQKRYDDGFNSEEVYVFSNIVVFKATATSSLKTEAQKIKQSIINDNTLSDSDKNNQEKA</sequence>
<evidence type="ECO:0000313" key="2">
    <source>
        <dbReference type="EMBL" id="GAP02554.1"/>
    </source>
</evidence>
<dbReference type="EMBL" id="DF968064">
    <property type="protein sequence ID" value="GAP02554.1"/>
    <property type="molecule type" value="Genomic_DNA"/>
</dbReference>
<organism evidence="2 3">
    <name type="scientific">Fructobacillus pseudoficulneus</name>
    <dbReference type="NCBI Taxonomy" id="220714"/>
    <lineage>
        <taxon>Bacteria</taxon>
        <taxon>Bacillati</taxon>
        <taxon>Bacillota</taxon>
        <taxon>Bacilli</taxon>
        <taxon>Lactobacillales</taxon>
        <taxon>Lactobacillaceae</taxon>
        <taxon>Fructobacillus</taxon>
    </lineage>
</organism>
<dbReference type="NCBIfam" id="TIGR02167">
    <property type="entry name" value="Liste_lipo_26"/>
    <property type="match status" value="1"/>
</dbReference>
<dbReference type="STRING" id="220714.SAMN05660469_0490"/>
<feature type="transmembrane region" description="Helical" evidence="1">
    <location>
        <begin position="21"/>
        <end position="38"/>
    </location>
</feature>
<proteinExistence type="predicted"/>
<evidence type="ECO:0008006" key="4">
    <source>
        <dbReference type="Google" id="ProtNLM"/>
    </source>
</evidence>
<dbReference type="Proteomes" id="UP000061227">
    <property type="component" value="Unassembled WGS sequence"/>
</dbReference>
<dbReference type="InterPro" id="IPR011889">
    <property type="entry name" value="Liste_lipo_26"/>
</dbReference>
<dbReference type="Gene3D" id="3.80.10.10">
    <property type="entry name" value="Ribonuclease Inhibitor"/>
    <property type="match status" value="1"/>
</dbReference>
<dbReference type="InterPro" id="IPR005046">
    <property type="entry name" value="DUF285"/>
</dbReference>
<dbReference type="Pfam" id="PF03382">
    <property type="entry name" value="DUF285"/>
    <property type="match status" value="1"/>
</dbReference>
<name>A0A3F3GSK7_9LACO</name>
<dbReference type="InterPro" id="IPR032675">
    <property type="entry name" value="LRR_dom_sf"/>
</dbReference>
<keyword evidence="1" id="KW-0812">Transmembrane</keyword>
<feature type="non-terminal residue" evidence="2">
    <location>
        <position position="417"/>
    </location>
</feature>
<dbReference type="RefSeq" id="WP_148666467.1">
    <property type="nucleotide sequence ID" value="NZ_DF968064.1"/>
</dbReference>
<evidence type="ECO:0000256" key="1">
    <source>
        <dbReference type="SAM" id="Phobius"/>
    </source>
</evidence>
<protein>
    <recommendedName>
        <fullName evidence="4">BspA family leucine-rich repeat surface protein</fullName>
    </recommendedName>
</protein>
<dbReference type="AlphaFoldDB" id="A0A3F3GSK7"/>
<reference evidence="2 3" key="1">
    <citation type="journal article" date="2015" name="BMC Genomics">
        <title>Comparative genomics of Fructobacillus spp. and Leuconostoc spp. reveals niche-specific evolution of Fructobacillus spp.</title>
        <authorList>
            <person name="Endo A."/>
            <person name="Tanizawa Y."/>
            <person name="Tanaka N."/>
            <person name="Maeno S."/>
            <person name="Kumar H."/>
            <person name="Shiwa Y."/>
            <person name="Okada S."/>
            <person name="Yoshikawa H."/>
            <person name="Dicks L."/>
            <person name="Nakagawa J."/>
            <person name="Arita M."/>
        </authorList>
    </citation>
    <scope>NUCLEOTIDE SEQUENCE [LARGE SCALE GENOMIC DNA]</scope>
    <source>
        <strain evidence="2 3">DSM 15468</strain>
    </source>
</reference>
<accession>A0A3F3GSK7</accession>
<keyword evidence="1" id="KW-0472">Membrane</keyword>
<evidence type="ECO:0000313" key="3">
    <source>
        <dbReference type="Proteomes" id="UP000061227"/>
    </source>
</evidence>